<dbReference type="KEGG" id="aau:AAur_2536"/>
<dbReference type="InterPro" id="IPR019888">
    <property type="entry name" value="Tscrpt_reg_AsnC-like"/>
</dbReference>
<dbReference type="SUPFAM" id="SSF54909">
    <property type="entry name" value="Dimeric alpha+beta barrel"/>
    <property type="match status" value="1"/>
</dbReference>
<dbReference type="GO" id="GO:0043200">
    <property type="term" value="P:response to amino acid"/>
    <property type="evidence" value="ECO:0007669"/>
    <property type="project" value="TreeGrafter"/>
</dbReference>
<dbReference type="EMBL" id="CP000474">
    <property type="protein sequence ID" value="ABM09772.1"/>
    <property type="molecule type" value="Genomic_DNA"/>
</dbReference>
<gene>
    <name evidence="2" type="ordered locus">AAur_2536</name>
</gene>
<dbReference type="InterPro" id="IPR019887">
    <property type="entry name" value="Tscrpt_reg_AsnC/Lrp_C"/>
</dbReference>
<dbReference type="InterPro" id="IPR011008">
    <property type="entry name" value="Dimeric_a/b-barrel"/>
</dbReference>
<reference evidence="2 3" key="1">
    <citation type="journal article" date="2006" name="PLoS Genet.">
        <title>Secrets of soil survival revealed by the genome sequence of Arthrobacter aurescens TC1.</title>
        <authorList>
            <person name="Mongodin E.F."/>
            <person name="Shapir N."/>
            <person name="Daugherty S.C."/>
            <person name="DeBoy R.T."/>
            <person name="Emerson J.B."/>
            <person name="Shvartzbeyn A."/>
            <person name="Radune D."/>
            <person name="Vamathevan J."/>
            <person name="Riggs F."/>
            <person name="Grinberg V."/>
            <person name="Khouri H."/>
            <person name="Wackett L.P."/>
            <person name="Nelson K.E."/>
            <person name="Sadowsky M.J."/>
        </authorList>
    </citation>
    <scope>NUCLEOTIDE SEQUENCE [LARGE SCALE GENOMIC DNA]</scope>
    <source>
        <strain evidence="2 3">TC1</strain>
    </source>
</reference>
<dbReference type="Pfam" id="PF13412">
    <property type="entry name" value="HTH_24"/>
    <property type="match status" value="1"/>
</dbReference>
<dbReference type="Gene3D" id="3.30.70.920">
    <property type="match status" value="1"/>
</dbReference>
<dbReference type="SUPFAM" id="SSF46785">
    <property type="entry name" value="Winged helix' DNA-binding domain"/>
    <property type="match status" value="1"/>
</dbReference>
<dbReference type="STRING" id="290340.AAur_2536"/>
<protein>
    <submittedName>
        <fullName evidence="2">Transcriptional regulator, AsnC family</fullName>
    </submittedName>
</protein>
<dbReference type="InterPro" id="IPR036390">
    <property type="entry name" value="WH_DNA-bd_sf"/>
</dbReference>
<evidence type="ECO:0000313" key="2">
    <source>
        <dbReference type="EMBL" id="ABM09772.1"/>
    </source>
</evidence>
<dbReference type="PANTHER" id="PTHR30154">
    <property type="entry name" value="LEUCINE-RESPONSIVE REGULATORY PROTEIN"/>
    <property type="match status" value="1"/>
</dbReference>
<organism evidence="2 3">
    <name type="scientific">Paenarthrobacter aurescens (strain TC1)</name>
    <dbReference type="NCBI Taxonomy" id="290340"/>
    <lineage>
        <taxon>Bacteria</taxon>
        <taxon>Bacillati</taxon>
        <taxon>Actinomycetota</taxon>
        <taxon>Actinomycetes</taxon>
        <taxon>Micrococcales</taxon>
        <taxon>Micrococcaceae</taxon>
        <taxon>Paenarthrobacter</taxon>
    </lineage>
</organism>
<dbReference type="InterPro" id="IPR036388">
    <property type="entry name" value="WH-like_DNA-bd_sf"/>
</dbReference>
<feature type="domain" description="Transcription regulator AsnC/Lrp ligand binding" evidence="1">
    <location>
        <begin position="72"/>
        <end position="140"/>
    </location>
</feature>
<keyword evidence="3" id="KW-1185">Reference proteome</keyword>
<accession>A1R7P5</accession>
<dbReference type="Pfam" id="PF01037">
    <property type="entry name" value="AsnC_trans_reg"/>
    <property type="match status" value="1"/>
</dbReference>
<dbReference type="SMART" id="SM00344">
    <property type="entry name" value="HTH_ASNC"/>
    <property type="match status" value="1"/>
</dbReference>
<dbReference type="GO" id="GO:0005829">
    <property type="term" value="C:cytosol"/>
    <property type="evidence" value="ECO:0007669"/>
    <property type="project" value="TreeGrafter"/>
</dbReference>
<dbReference type="Gene3D" id="1.10.10.10">
    <property type="entry name" value="Winged helix-like DNA-binding domain superfamily/Winged helix DNA-binding domain"/>
    <property type="match status" value="1"/>
</dbReference>
<name>A1R7P5_PAEAT</name>
<dbReference type="PANTHER" id="PTHR30154:SF34">
    <property type="entry name" value="TRANSCRIPTIONAL REGULATOR AZLB"/>
    <property type="match status" value="1"/>
</dbReference>
<dbReference type="eggNOG" id="COG1522">
    <property type="taxonomic scope" value="Bacteria"/>
</dbReference>
<dbReference type="GO" id="GO:0043565">
    <property type="term" value="F:sequence-specific DNA binding"/>
    <property type="evidence" value="ECO:0007669"/>
    <property type="project" value="TreeGrafter"/>
</dbReference>
<dbReference type="HOGENOM" id="CLU_091233_5_0_11"/>
<proteinExistence type="predicted"/>
<sequence>MMLVDALDAKIVRFFTDSPRSSVLEASRVLRVARATVQSRIDRMIENGVIGSWVPQPDPANFGFPVVAFCSVTITQEIGHDAIIESLSAIPEIIEVHTVTGNSDLMVRIAARSNPDMQRVLDAMIATKSVVRCSSVIVLNSHIQGRTLPLMEAAAKPV</sequence>
<evidence type="ECO:0000259" key="1">
    <source>
        <dbReference type="Pfam" id="PF01037"/>
    </source>
</evidence>
<dbReference type="AlphaFoldDB" id="A1R7P5"/>
<evidence type="ECO:0000313" key="3">
    <source>
        <dbReference type="Proteomes" id="UP000000637"/>
    </source>
</evidence>
<dbReference type="Proteomes" id="UP000000637">
    <property type="component" value="Chromosome"/>
</dbReference>